<name>A0A8J8NI82_HALGN</name>
<organism evidence="1 2">
    <name type="scientific">Halteria grandinella</name>
    <dbReference type="NCBI Taxonomy" id="5974"/>
    <lineage>
        <taxon>Eukaryota</taxon>
        <taxon>Sar</taxon>
        <taxon>Alveolata</taxon>
        <taxon>Ciliophora</taxon>
        <taxon>Intramacronucleata</taxon>
        <taxon>Spirotrichea</taxon>
        <taxon>Stichotrichia</taxon>
        <taxon>Sporadotrichida</taxon>
        <taxon>Halteriidae</taxon>
        <taxon>Halteria</taxon>
    </lineage>
</organism>
<comment type="caution">
    <text evidence="1">The sequence shown here is derived from an EMBL/GenBank/DDBJ whole genome shotgun (WGS) entry which is preliminary data.</text>
</comment>
<dbReference type="AlphaFoldDB" id="A0A8J8NI82"/>
<dbReference type="EMBL" id="RRYP01016205">
    <property type="protein sequence ID" value="TNV75179.1"/>
    <property type="molecule type" value="Genomic_DNA"/>
</dbReference>
<sequence>MISLITLRFPTLHFISHSITLSAIHKDALLLNLYRVDAHLTRMEVEVDSLEIVLLPPPLISPVFIINGIVERTLMFCFGNKLLKRITLFRKRFNLMKILYYKVRQQLKVELESSARLTVLLSLSSHMQFWFTAFIKHNLERTRSAA</sequence>
<evidence type="ECO:0000313" key="1">
    <source>
        <dbReference type="EMBL" id="TNV75179.1"/>
    </source>
</evidence>
<accession>A0A8J8NI82</accession>
<dbReference type="Proteomes" id="UP000785679">
    <property type="component" value="Unassembled WGS sequence"/>
</dbReference>
<keyword evidence="2" id="KW-1185">Reference proteome</keyword>
<evidence type="ECO:0000313" key="2">
    <source>
        <dbReference type="Proteomes" id="UP000785679"/>
    </source>
</evidence>
<protein>
    <submittedName>
        <fullName evidence="1">Uncharacterized protein</fullName>
    </submittedName>
</protein>
<reference evidence="1" key="1">
    <citation type="submission" date="2019-06" db="EMBL/GenBank/DDBJ databases">
        <authorList>
            <person name="Zheng W."/>
        </authorList>
    </citation>
    <scope>NUCLEOTIDE SEQUENCE</scope>
    <source>
        <strain evidence="1">QDHG01</strain>
    </source>
</reference>
<proteinExistence type="predicted"/>
<gene>
    <name evidence="1" type="ORF">FGO68_gene1949</name>
</gene>